<evidence type="ECO:0000256" key="1">
    <source>
        <dbReference type="SAM" id="MobiDB-lite"/>
    </source>
</evidence>
<dbReference type="InterPro" id="IPR037522">
    <property type="entry name" value="HD_GYP_dom"/>
</dbReference>
<dbReference type="SUPFAM" id="SSF109604">
    <property type="entry name" value="HD-domain/PDEase-like"/>
    <property type="match status" value="1"/>
</dbReference>
<dbReference type="CDD" id="cd00077">
    <property type="entry name" value="HDc"/>
    <property type="match status" value="1"/>
</dbReference>
<dbReference type="InterPro" id="IPR021812">
    <property type="entry name" value="DUF3391"/>
</dbReference>
<dbReference type="GO" id="GO:0016740">
    <property type="term" value="F:transferase activity"/>
    <property type="evidence" value="ECO:0007669"/>
    <property type="project" value="UniProtKB-KW"/>
</dbReference>
<dbReference type="NCBIfam" id="TIGR00277">
    <property type="entry name" value="HDIG"/>
    <property type="match status" value="1"/>
</dbReference>
<dbReference type="OrthoDB" id="9764808at2"/>
<keyword evidence="3" id="KW-0808">Transferase</keyword>
<feature type="domain" description="HD-GYP" evidence="2">
    <location>
        <begin position="152"/>
        <end position="347"/>
    </location>
</feature>
<comment type="caution">
    <text evidence="3">The sequence shown here is derived from an EMBL/GenBank/DDBJ whole genome shotgun (WGS) entry which is preliminary data.</text>
</comment>
<evidence type="ECO:0000313" key="3">
    <source>
        <dbReference type="EMBL" id="PXX37286.1"/>
    </source>
</evidence>
<dbReference type="Pfam" id="PF11871">
    <property type="entry name" value="DUF3391"/>
    <property type="match status" value="1"/>
</dbReference>
<gene>
    <name evidence="3" type="ORF">DFR42_11749</name>
</gene>
<feature type="region of interest" description="Disordered" evidence="1">
    <location>
        <begin position="59"/>
        <end position="79"/>
    </location>
</feature>
<dbReference type="SMART" id="SM00471">
    <property type="entry name" value="HDc"/>
    <property type="match status" value="1"/>
</dbReference>
<dbReference type="AlphaFoldDB" id="A0A318IMR3"/>
<dbReference type="PANTHER" id="PTHR43155:SF2">
    <property type="entry name" value="CYCLIC DI-GMP PHOSPHODIESTERASE PA4108"/>
    <property type="match status" value="1"/>
</dbReference>
<dbReference type="RefSeq" id="WP_110258062.1">
    <property type="nucleotide sequence ID" value="NZ_QJKB01000017.1"/>
</dbReference>
<dbReference type="EMBL" id="QJKB01000017">
    <property type="protein sequence ID" value="PXX37286.1"/>
    <property type="molecule type" value="Genomic_DNA"/>
</dbReference>
<proteinExistence type="predicted"/>
<dbReference type="PROSITE" id="PS51832">
    <property type="entry name" value="HD_GYP"/>
    <property type="match status" value="1"/>
</dbReference>
<name>A0A318IMR3_9BURK</name>
<dbReference type="Gene3D" id="1.10.3210.10">
    <property type="entry name" value="Hypothetical protein af1432"/>
    <property type="match status" value="1"/>
</dbReference>
<protein>
    <submittedName>
        <fullName evidence="3">Putative nucleotidyltransferase with HDIG domain</fullName>
    </submittedName>
</protein>
<accession>A0A318IMR3</accession>
<reference evidence="3 4" key="1">
    <citation type="submission" date="2018-05" db="EMBL/GenBank/DDBJ databases">
        <title>Genomic Encyclopedia of Type Strains, Phase IV (KMG-IV): sequencing the most valuable type-strain genomes for metagenomic binning, comparative biology and taxonomic classification.</title>
        <authorList>
            <person name="Goeker M."/>
        </authorList>
    </citation>
    <scope>NUCLEOTIDE SEQUENCE [LARGE SCALE GENOMIC DNA]</scope>
    <source>
        <strain evidence="3 4">DSM 19792</strain>
    </source>
</reference>
<dbReference type="InterPro" id="IPR003607">
    <property type="entry name" value="HD/PDEase_dom"/>
</dbReference>
<evidence type="ECO:0000259" key="2">
    <source>
        <dbReference type="PROSITE" id="PS51832"/>
    </source>
</evidence>
<sequence length="430" mass="48143">MCAASTTVNVPVEQLCIGLYVHLDISWLEHSFALNSFKIKSQEEINAIKHLGLKTIRVSPAKSDNRPLPPQPKSADMAEPEPAIVHTPEELALIAEKKARIERLIKERNDIAQCEKQLLKAANTLKNITRNLFSRPQESVREADQLVQQMLDSLLVDKDIAIHLMNDKIVGEESYYHSLNVAVLTMMLAKELSFPADDIKQLGMGCMFHDIGKIEIPDRIVNKTFALTKAEQNLLQMHSHYGQQIAEKLNLSKGATDIIAQHHEMVDGSGYPQQLKAERISPLARIVAITNAYDNLCNKPNPADSLSPYEAMSYMFAHQRKQFDAPALNLFIRCMGVYPPGTIVKLSDGTLGMVVAVNSGKPLRPSVLIYDPSVPKSEAIIIDLIHEPILDITSSLKPGQLSPEVYDYLSPRKRMTYFFDTQKAENQRKP</sequence>
<dbReference type="Proteomes" id="UP000247792">
    <property type="component" value="Unassembled WGS sequence"/>
</dbReference>
<organism evidence="3 4">
    <name type="scientific">Undibacterium pigrum</name>
    <dbReference type="NCBI Taxonomy" id="401470"/>
    <lineage>
        <taxon>Bacteria</taxon>
        <taxon>Pseudomonadati</taxon>
        <taxon>Pseudomonadota</taxon>
        <taxon>Betaproteobacteria</taxon>
        <taxon>Burkholderiales</taxon>
        <taxon>Oxalobacteraceae</taxon>
        <taxon>Undibacterium</taxon>
    </lineage>
</organism>
<dbReference type="InterPro" id="IPR006675">
    <property type="entry name" value="HDIG_dom"/>
</dbReference>
<evidence type="ECO:0000313" key="4">
    <source>
        <dbReference type="Proteomes" id="UP000247792"/>
    </source>
</evidence>
<dbReference type="GO" id="GO:0008081">
    <property type="term" value="F:phosphoric diester hydrolase activity"/>
    <property type="evidence" value="ECO:0007669"/>
    <property type="project" value="UniProtKB-ARBA"/>
</dbReference>
<dbReference type="PANTHER" id="PTHR43155">
    <property type="entry name" value="CYCLIC DI-GMP PHOSPHODIESTERASE PA4108-RELATED"/>
    <property type="match status" value="1"/>
</dbReference>
<dbReference type="Pfam" id="PF13487">
    <property type="entry name" value="HD_5"/>
    <property type="match status" value="1"/>
</dbReference>
<keyword evidence="4" id="KW-1185">Reference proteome</keyword>